<feature type="compositionally biased region" description="Low complexity" evidence="2">
    <location>
        <begin position="898"/>
        <end position="908"/>
    </location>
</feature>
<organism evidence="3 4">
    <name type="scientific">Thanatephorus cucumeris (strain AG1-IB / isolate 7/3/14)</name>
    <name type="common">Lettuce bottom rot fungus</name>
    <name type="synonym">Rhizoctonia solani</name>
    <dbReference type="NCBI Taxonomy" id="1108050"/>
    <lineage>
        <taxon>Eukaryota</taxon>
        <taxon>Fungi</taxon>
        <taxon>Dikarya</taxon>
        <taxon>Basidiomycota</taxon>
        <taxon>Agaricomycotina</taxon>
        <taxon>Agaricomycetes</taxon>
        <taxon>Cantharellales</taxon>
        <taxon>Ceratobasidiaceae</taxon>
        <taxon>Rhizoctonia</taxon>
        <taxon>Rhizoctonia solani AG-1</taxon>
    </lineage>
</organism>
<name>A0A0B7FMN4_THACB</name>
<dbReference type="STRING" id="1108050.A0A0B7FMN4"/>
<dbReference type="EMBL" id="LN679103">
    <property type="protein sequence ID" value="CEL59206.1"/>
    <property type="molecule type" value="Genomic_DNA"/>
</dbReference>
<protein>
    <submittedName>
        <fullName evidence="3">Uncharacterized protein</fullName>
    </submittedName>
</protein>
<evidence type="ECO:0000313" key="4">
    <source>
        <dbReference type="Proteomes" id="UP000059188"/>
    </source>
</evidence>
<feature type="compositionally biased region" description="Basic residues" evidence="2">
    <location>
        <begin position="909"/>
        <end position="920"/>
    </location>
</feature>
<evidence type="ECO:0000313" key="3">
    <source>
        <dbReference type="EMBL" id="CEL59206.1"/>
    </source>
</evidence>
<dbReference type="OrthoDB" id="2554293at2759"/>
<dbReference type="Proteomes" id="UP000059188">
    <property type="component" value="Unassembled WGS sequence"/>
</dbReference>
<feature type="region of interest" description="Disordered" evidence="2">
    <location>
        <begin position="847"/>
        <end position="920"/>
    </location>
</feature>
<gene>
    <name evidence="3" type="ORF">RSOLAG1IB_03139</name>
</gene>
<keyword evidence="4" id="KW-1185">Reference proteome</keyword>
<dbReference type="PANTHER" id="PTHR13037">
    <property type="entry name" value="FORMIN"/>
    <property type="match status" value="1"/>
</dbReference>
<feature type="region of interest" description="Disordered" evidence="2">
    <location>
        <begin position="152"/>
        <end position="176"/>
    </location>
</feature>
<evidence type="ECO:0000256" key="2">
    <source>
        <dbReference type="SAM" id="MobiDB-lite"/>
    </source>
</evidence>
<accession>A0A0B7FMN4</accession>
<sequence length="920" mass="102933">MLGAARAAARAIRHALLDDNIHAAQKVLGLYQGSSRLPLTALVHATIRTRRPMAAAIAVESHLESAKTLRTSTLQAYISALSSSGPQIIPAETAHTPVTAALTVLAAARRSKQQQRTTHMYDAAIRACLLQGEIITGSLLFVLLVRDWQRRHRDPPAEPSDPAPSDPTPIAPSPLEKWNRSFPTAFTSPIPPEAPAPPFPSPHLMESIIAALDLRPRPNPQTIHDLPPGRPPDSILALAHLTRLFTDQALPYSRYASLLNALTRAPPTANKVESYFHGVLRWTCQQPPTMDTRSYNVLINYSLSVVRKPRWAERLVEHMSTIRVPPLRITDATRAIITRGEAKLRKPGLAAHILSHIDARGHSNLLPTNPAPPVPPPTPVYAISNLPKEPHLLAAHIHNLTSLGTPAQVLQLVTDLLPNLHIPPSSANPRTKRILERILELGPTVLTSILNALCKSGKTGLAERVHRFGILAQQVTSSFALPLAFHTMVIQLYAREARKGLVVIEPKPSPLTPPHKARAIVDAGSLLTPTPTLAKSAVEGWGFDVPTPGGRTHRGIKRWALARSAAAHTYLTHIRPHLPLSPQHESRYTPDARLYNSLFDVFGRRPNMLLRTYLSNVTRARNRRRGAKTGLPRQTDAFVQILVKDMVAVGMKEDVPGGWSHFIPIDRATFDYSARNVLGAAYRIRNPVVPNGRWRVRESRIRTRFGSEVRAGLWRRLVSQGKQNEFKESLDYVKAKPQRRLSQHLINLDKILRRDLAEGEKALDMEMKAHEVDDFWNYLRAQREQEIQTRMMKRRARVEMQRATARFELALKRGKVPKERIREMRLFVEQKVRRVEEIRRRAAKQGPIHVGRGRYDRQSRFAKVPTADAKSTKSPRPPQPSKYKTLPLPRNTLPTSTQAPPRKQAPPRQGKKSHRATNLS</sequence>
<feature type="compositionally biased region" description="Pro residues" evidence="2">
    <location>
        <begin position="157"/>
        <end position="172"/>
    </location>
</feature>
<proteinExistence type="predicted"/>
<dbReference type="AlphaFoldDB" id="A0A0B7FMN4"/>
<keyword evidence="1" id="KW-0945">Host-virus interaction</keyword>
<reference evidence="3 4" key="1">
    <citation type="submission" date="2014-11" db="EMBL/GenBank/DDBJ databases">
        <authorList>
            <person name="Wibberg Daniel"/>
        </authorList>
    </citation>
    <scope>NUCLEOTIDE SEQUENCE [LARGE SCALE GENOMIC DNA]</scope>
    <source>
        <strain evidence="3">Rhizoctonia solani AG1-IB 7/3/14</strain>
    </source>
</reference>
<evidence type="ECO:0000256" key="1">
    <source>
        <dbReference type="ARBA" id="ARBA00022581"/>
    </source>
</evidence>
<dbReference type="PANTHER" id="PTHR13037:SF24">
    <property type="entry name" value="POLYCOMB PROTEIN PCL-RELATED"/>
    <property type="match status" value="1"/>
</dbReference>